<gene>
    <name evidence="2" type="ORF">LHYA1_G005705</name>
</gene>
<dbReference type="PANTHER" id="PTHR42101">
    <property type="entry name" value="CHROMOSOME 16, WHOLE GENOME SHOTGUN SEQUENCE"/>
    <property type="match status" value="1"/>
</dbReference>
<name>A0A8H8TZX0_9HELO</name>
<dbReference type="GeneID" id="41985903"/>
<feature type="transmembrane region" description="Helical" evidence="1">
    <location>
        <begin position="274"/>
        <end position="293"/>
    </location>
</feature>
<reference evidence="2 3" key="1">
    <citation type="submission" date="2018-05" db="EMBL/GenBank/DDBJ databases">
        <title>Genome sequencing and assembly of the regulated plant pathogen Lachnellula willkommii and related sister species for the development of diagnostic species identification markers.</title>
        <authorList>
            <person name="Giroux E."/>
            <person name="Bilodeau G."/>
        </authorList>
    </citation>
    <scope>NUCLEOTIDE SEQUENCE [LARGE SCALE GENOMIC DNA]</scope>
    <source>
        <strain evidence="2 3">CBS 185.66</strain>
    </source>
</reference>
<evidence type="ECO:0000256" key="1">
    <source>
        <dbReference type="SAM" id="Phobius"/>
    </source>
</evidence>
<protein>
    <recommendedName>
        <fullName evidence="4">Low temperature requirement A</fullName>
    </recommendedName>
</protein>
<sequence>MSHRGRLTLLKSPLVNEKPGGHSQPFDSEHGRNEMYMFETPEFQRLYIFADYAQLFYDLFFVANLTTFTSLHEINGGHTLTSYAGFFCILWFTWCQVSLFDVRYVSDGVLERCLKALQFGVMVGFAVVGPKLDPYAQKATIFQALSLLLAASRFVLSIQYLIVLFHVKKYKKSQIPLALLVLSSFIAGLIYLGISFVFKKDHPSNVYAAWYILAVVEIGINIIVSSSWKVVSFKGTHLVQRMSLLTLIILGEGIIVVFKSIGKIVKQENAYTSATVGNIIAAVVMIYFLYMLYFDWLNIHDHFGSIRQQIWTFLHFPFHLLLVLSLEGTSQVIIIRKLAEAVQILSDKFTSGLAKFNDDSVEYSMDDLVSTVNTTIQSIFVTYQPTYVSTITEVQDGLEQLSHATTNSTLEDAVTDVLSTVINSIYESYGVELSEEDTANLTSAEQNEKYEHAFRVLFIYFFVTIGGTILLMNLLNYLSISHKSFPRLSLGSWLRLAFNIIVGVALCAVAGIARTNGATDYLVSPWVLPTIALALFSMLVVNNFRSATPHNTTAHDLGGAHVAYHPTEEEMQPMVHNVNGAMGYTPPPQPYQPYGVGRNDGSK</sequence>
<dbReference type="Pfam" id="PF06772">
    <property type="entry name" value="LtrA"/>
    <property type="match status" value="1"/>
</dbReference>
<feature type="transmembrane region" description="Helical" evidence="1">
    <location>
        <begin position="457"/>
        <end position="475"/>
    </location>
</feature>
<dbReference type="Proteomes" id="UP000431533">
    <property type="component" value="Unassembled WGS sequence"/>
</dbReference>
<dbReference type="OrthoDB" id="3177213at2759"/>
<dbReference type="PANTHER" id="PTHR42101:SF1">
    <property type="entry name" value="LOW TEMPERATURE REQUIREMENT A"/>
    <property type="match status" value="1"/>
</dbReference>
<proteinExistence type="predicted"/>
<accession>A0A8H8TZX0</accession>
<evidence type="ECO:0000313" key="2">
    <source>
        <dbReference type="EMBL" id="TVY25451.1"/>
    </source>
</evidence>
<organism evidence="2 3">
    <name type="scientific">Lachnellula hyalina</name>
    <dbReference type="NCBI Taxonomy" id="1316788"/>
    <lineage>
        <taxon>Eukaryota</taxon>
        <taxon>Fungi</taxon>
        <taxon>Dikarya</taxon>
        <taxon>Ascomycota</taxon>
        <taxon>Pezizomycotina</taxon>
        <taxon>Leotiomycetes</taxon>
        <taxon>Helotiales</taxon>
        <taxon>Lachnaceae</taxon>
        <taxon>Lachnellula</taxon>
    </lineage>
</organism>
<dbReference type="EMBL" id="QGMH01000095">
    <property type="protein sequence ID" value="TVY25451.1"/>
    <property type="molecule type" value="Genomic_DNA"/>
</dbReference>
<feature type="transmembrane region" description="Helical" evidence="1">
    <location>
        <begin position="243"/>
        <end position="262"/>
    </location>
</feature>
<feature type="transmembrane region" description="Helical" evidence="1">
    <location>
        <begin position="496"/>
        <end position="515"/>
    </location>
</feature>
<keyword evidence="1" id="KW-1133">Transmembrane helix</keyword>
<feature type="transmembrane region" description="Helical" evidence="1">
    <location>
        <begin position="313"/>
        <end position="335"/>
    </location>
</feature>
<feature type="transmembrane region" description="Helical" evidence="1">
    <location>
        <begin position="177"/>
        <end position="198"/>
    </location>
</feature>
<dbReference type="AlphaFoldDB" id="A0A8H8TZX0"/>
<comment type="caution">
    <text evidence="2">The sequence shown here is derived from an EMBL/GenBank/DDBJ whole genome shotgun (WGS) entry which is preliminary data.</text>
</comment>
<keyword evidence="1" id="KW-0472">Membrane</keyword>
<feature type="transmembrane region" description="Helical" evidence="1">
    <location>
        <begin position="46"/>
        <end position="68"/>
    </location>
</feature>
<evidence type="ECO:0008006" key="4">
    <source>
        <dbReference type="Google" id="ProtNLM"/>
    </source>
</evidence>
<dbReference type="RefSeq" id="XP_031004239.1">
    <property type="nucleotide sequence ID" value="XM_031150649.1"/>
</dbReference>
<dbReference type="InterPro" id="IPR010640">
    <property type="entry name" value="Low_temperature_requirement_A"/>
</dbReference>
<keyword evidence="1" id="KW-0812">Transmembrane</keyword>
<feature type="transmembrane region" description="Helical" evidence="1">
    <location>
        <begin position="210"/>
        <end position="231"/>
    </location>
</feature>
<feature type="transmembrane region" description="Helical" evidence="1">
    <location>
        <begin position="141"/>
        <end position="165"/>
    </location>
</feature>
<feature type="transmembrane region" description="Helical" evidence="1">
    <location>
        <begin position="80"/>
        <end position="100"/>
    </location>
</feature>
<evidence type="ECO:0000313" key="3">
    <source>
        <dbReference type="Proteomes" id="UP000431533"/>
    </source>
</evidence>
<feature type="transmembrane region" description="Helical" evidence="1">
    <location>
        <begin position="521"/>
        <end position="541"/>
    </location>
</feature>
<keyword evidence="3" id="KW-1185">Reference proteome</keyword>